<dbReference type="InterPro" id="IPR003500">
    <property type="entry name" value="RpiB_LacA_LacB"/>
</dbReference>
<evidence type="ECO:0000256" key="2">
    <source>
        <dbReference type="ARBA" id="ARBA00023235"/>
    </source>
</evidence>
<accession>A0A8A7KE65</accession>
<keyword evidence="4" id="KW-1185">Reference proteome</keyword>
<dbReference type="PIRSF" id="PIRSF005384">
    <property type="entry name" value="RpiB_LacA_B"/>
    <property type="match status" value="1"/>
</dbReference>
<dbReference type="InterPro" id="IPR036569">
    <property type="entry name" value="RpiB_LacA_LacB_sf"/>
</dbReference>
<protein>
    <submittedName>
        <fullName evidence="3">Ribose 5-phosphate isomerase B</fullName>
        <ecNumber evidence="3">5.3.1.6</ecNumber>
    </submittedName>
</protein>
<organism evidence="3 4">
    <name type="scientific">Iocasia fonsfrigidae</name>
    <dbReference type="NCBI Taxonomy" id="2682810"/>
    <lineage>
        <taxon>Bacteria</taxon>
        <taxon>Bacillati</taxon>
        <taxon>Bacillota</taxon>
        <taxon>Clostridia</taxon>
        <taxon>Halanaerobiales</taxon>
        <taxon>Halanaerobiaceae</taxon>
        <taxon>Iocasia</taxon>
    </lineage>
</organism>
<gene>
    <name evidence="3" type="primary">rpiB</name>
    <name evidence="3" type="ORF">GM661_17135</name>
</gene>
<proteinExistence type="inferred from homology"/>
<sequence length="161" mass="18170">MTVVKNKKYVIGADNAAIFLKREITNFLEDLGIEYEDVGVFSESDQTYYPEIARRVTDKVIESNYKKEGILICGTGIGMAITANKFPGIYAAACYDIYAAERARLSNNTNIITLGARITGPILAKKILKEWLSLEFNGGRSLPKVKKIKEYENENFRMKKE</sequence>
<dbReference type="AlphaFoldDB" id="A0A8A7KE65"/>
<dbReference type="GO" id="GO:0004751">
    <property type="term" value="F:ribose-5-phosphate isomerase activity"/>
    <property type="evidence" value="ECO:0007669"/>
    <property type="project" value="UniProtKB-EC"/>
</dbReference>
<dbReference type="KEGG" id="ifn:GM661_17135"/>
<dbReference type="Proteomes" id="UP000665020">
    <property type="component" value="Chromosome"/>
</dbReference>
<dbReference type="NCBIfam" id="NF004051">
    <property type="entry name" value="PRK05571.1"/>
    <property type="match status" value="1"/>
</dbReference>
<reference evidence="3" key="1">
    <citation type="submission" date="2019-12" db="EMBL/GenBank/DDBJ databases">
        <authorList>
            <person name="zhang j."/>
            <person name="sun C.M."/>
        </authorList>
    </citation>
    <scope>NUCLEOTIDE SEQUENCE</scope>
    <source>
        <strain evidence="3">NS-1</strain>
    </source>
</reference>
<evidence type="ECO:0000313" key="3">
    <source>
        <dbReference type="EMBL" id="QTL99550.1"/>
    </source>
</evidence>
<name>A0A8A7KE65_9FIRM</name>
<dbReference type="SUPFAM" id="SSF89623">
    <property type="entry name" value="Ribose/Galactose isomerase RpiB/AlsB"/>
    <property type="match status" value="1"/>
</dbReference>
<dbReference type="InterPro" id="IPR051812">
    <property type="entry name" value="SPI_LacAB/RpiB"/>
</dbReference>
<comment type="similarity">
    <text evidence="1">Belongs to the LacAB/RpiB family.</text>
</comment>
<dbReference type="NCBIfam" id="TIGR01120">
    <property type="entry name" value="rpiB"/>
    <property type="match status" value="1"/>
</dbReference>
<dbReference type="GO" id="GO:0005975">
    <property type="term" value="P:carbohydrate metabolic process"/>
    <property type="evidence" value="ECO:0007669"/>
    <property type="project" value="InterPro"/>
</dbReference>
<dbReference type="Gene3D" id="3.40.1400.10">
    <property type="entry name" value="Sugar-phosphate isomerase, RpiB/LacA/LacB"/>
    <property type="match status" value="1"/>
</dbReference>
<dbReference type="NCBIfam" id="TIGR00689">
    <property type="entry name" value="rpiB_lacA_lacB"/>
    <property type="match status" value="1"/>
</dbReference>
<dbReference type="PANTHER" id="PTHR43732">
    <property type="entry name" value="RIBOSE 5-PHOSPHATE ISOMERASE-RELATED"/>
    <property type="match status" value="1"/>
</dbReference>
<dbReference type="Pfam" id="PF02502">
    <property type="entry name" value="LacAB_rpiB"/>
    <property type="match status" value="1"/>
</dbReference>
<evidence type="ECO:0000313" key="4">
    <source>
        <dbReference type="Proteomes" id="UP000665020"/>
    </source>
</evidence>
<dbReference type="EC" id="5.3.1.6" evidence="3"/>
<dbReference type="InterPro" id="IPR004785">
    <property type="entry name" value="RpiB"/>
</dbReference>
<dbReference type="EMBL" id="CP046640">
    <property type="protein sequence ID" value="QTL99550.1"/>
    <property type="molecule type" value="Genomic_DNA"/>
</dbReference>
<evidence type="ECO:0000256" key="1">
    <source>
        <dbReference type="ARBA" id="ARBA00008754"/>
    </source>
</evidence>
<keyword evidence="2 3" id="KW-0413">Isomerase</keyword>
<dbReference type="PANTHER" id="PTHR43732:SF1">
    <property type="entry name" value="RIBOSE 5-PHOSPHATE ISOMERASE"/>
    <property type="match status" value="1"/>
</dbReference>